<dbReference type="CDD" id="cd00070">
    <property type="entry name" value="GLECT"/>
    <property type="match status" value="1"/>
</dbReference>
<feature type="chain" id="PRO_5037042634" description="Galectin" evidence="3">
    <location>
        <begin position="20"/>
        <end position="319"/>
    </location>
</feature>
<feature type="domain" description="Galectin" evidence="4">
    <location>
        <begin position="178"/>
        <end position="317"/>
    </location>
</feature>
<dbReference type="PANTHER" id="PTHR11346">
    <property type="entry name" value="GALECTIN"/>
    <property type="match status" value="1"/>
</dbReference>
<name>A0A914CFZ8_9BILA</name>
<evidence type="ECO:0000313" key="6">
    <source>
        <dbReference type="WBParaSite" id="ACRNAN_scaffold1044.g8901.t1"/>
    </source>
</evidence>
<dbReference type="AlphaFoldDB" id="A0A914CFZ8"/>
<dbReference type="SMART" id="SM00276">
    <property type="entry name" value="GLECT"/>
    <property type="match status" value="2"/>
</dbReference>
<proteinExistence type="predicted"/>
<evidence type="ECO:0000256" key="2">
    <source>
        <dbReference type="RuleBase" id="RU102079"/>
    </source>
</evidence>
<keyword evidence="1 2" id="KW-0430">Lectin</keyword>
<dbReference type="SUPFAM" id="SSF49899">
    <property type="entry name" value="Concanavalin A-like lectins/glucanases"/>
    <property type="match status" value="2"/>
</dbReference>
<sequence>MKIAFFVLCLVLVACWAEATEKKYIKYIGESDYLIPFKTRVPEPFKVGHTIHASGFIIKDPTKITFNLHKGHEEDADIPLHLSIRFDKGNSSGIVVFNTFQNGNWNNKEQRISSPFKGDFPLDLRVRILEGKYQVFGNRKEIGTFDQRLPLEGIDHVSITGSLARLSVFHYGGAIFPNPYSAIAKLTPGKRLDISALPKGNIVRVELDIDNRTSSGHPLRVSIQKEVFDDNEGNIIYLSHGMTCISMYVDSGTGNHLLSFTLNKDEIFDLTIINEEFGYQIFLNGKHYCTFAHRGSPTEFETLKIDGHIVLHSVTISTL</sequence>
<evidence type="ECO:0000313" key="5">
    <source>
        <dbReference type="Proteomes" id="UP000887540"/>
    </source>
</evidence>
<dbReference type="WBParaSite" id="ACRNAN_scaffold1044.g8901.t1">
    <property type="protein sequence ID" value="ACRNAN_scaffold1044.g8901.t1"/>
    <property type="gene ID" value="ACRNAN_scaffold1044.g8901"/>
</dbReference>
<keyword evidence="5" id="KW-1185">Reference proteome</keyword>
<dbReference type="SMART" id="SM00908">
    <property type="entry name" value="Gal-bind_lectin"/>
    <property type="match status" value="2"/>
</dbReference>
<dbReference type="GO" id="GO:0030246">
    <property type="term" value="F:carbohydrate binding"/>
    <property type="evidence" value="ECO:0007669"/>
    <property type="project" value="UniProtKB-UniRule"/>
</dbReference>
<dbReference type="Gene3D" id="2.60.120.200">
    <property type="match status" value="2"/>
</dbReference>
<dbReference type="PANTHER" id="PTHR11346:SF180">
    <property type="entry name" value="GALECTIN"/>
    <property type="match status" value="1"/>
</dbReference>
<organism evidence="5 6">
    <name type="scientific">Acrobeloides nanus</name>
    <dbReference type="NCBI Taxonomy" id="290746"/>
    <lineage>
        <taxon>Eukaryota</taxon>
        <taxon>Metazoa</taxon>
        <taxon>Ecdysozoa</taxon>
        <taxon>Nematoda</taxon>
        <taxon>Chromadorea</taxon>
        <taxon>Rhabditida</taxon>
        <taxon>Tylenchina</taxon>
        <taxon>Cephalobomorpha</taxon>
        <taxon>Cephaloboidea</taxon>
        <taxon>Cephalobidae</taxon>
        <taxon>Acrobeloides</taxon>
    </lineage>
</organism>
<accession>A0A914CFZ8</accession>
<dbReference type="PROSITE" id="PS51304">
    <property type="entry name" value="GALECTIN"/>
    <property type="match status" value="2"/>
</dbReference>
<dbReference type="Pfam" id="PF00337">
    <property type="entry name" value="Gal-bind_lectin"/>
    <property type="match status" value="2"/>
</dbReference>
<reference evidence="6" key="1">
    <citation type="submission" date="2022-11" db="UniProtKB">
        <authorList>
            <consortium name="WormBaseParasite"/>
        </authorList>
    </citation>
    <scope>IDENTIFICATION</scope>
</reference>
<protein>
    <recommendedName>
        <fullName evidence="2">Galectin</fullName>
    </recommendedName>
</protein>
<feature type="signal peptide" evidence="3">
    <location>
        <begin position="1"/>
        <end position="19"/>
    </location>
</feature>
<evidence type="ECO:0000256" key="1">
    <source>
        <dbReference type="ARBA" id="ARBA00022734"/>
    </source>
</evidence>
<dbReference type="GO" id="GO:0016936">
    <property type="term" value="F:galactoside binding"/>
    <property type="evidence" value="ECO:0007669"/>
    <property type="project" value="TreeGrafter"/>
</dbReference>
<evidence type="ECO:0000256" key="3">
    <source>
        <dbReference type="SAM" id="SignalP"/>
    </source>
</evidence>
<feature type="domain" description="Galectin" evidence="4">
    <location>
        <begin position="37"/>
        <end position="172"/>
    </location>
</feature>
<dbReference type="PROSITE" id="PS51257">
    <property type="entry name" value="PROKAR_LIPOPROTEIN"/>
    <property type="match status" value="1"/>
</dbReference>
<evidence type="ECO:0000259" key="4">
    <source>
        <dbReference type="PROSITE" id="PS51304"/>
    </source>
</evidence>
<dbReference type="InterPro" id="IPR001079">
    <property type="entry name" value="Galectin_CRD"/>
</dbReference>
<keyword evidence="3" id="KW-0732">Signal</keyword>
<dbReference type="InterPro" id="IPR044156">
    <property type="entry name" value="Galectin-like"/>
</dbReference>
<dbReference type="InterPro" id="IPR013320">
    <property type="entry name" value="ConA-like_dom_sf"/>
</dbReference>
<dbReference type="Proteomes" id="UP000887540">
    <property type="component" value="Unplaced"/>
</dbReference>